<evidence type="ECO:0000313" key="3">
    <source>
        <dbReference type="Proteomes" id="UP001054945"/>
    </source>
</evidence>
<reference evidence="2 3" key="1">
    <citation type="submission" date="2021-06" db="EMBL/GenBank/DDBJ databases">
        <title>Caerostris extrusa draft genome.</title>
        <authorList>
            <person name="Kono N."/>
            <person name="Arakawa K."/>
        </authorList>
    </citation>
    <scope>NUCLEOTIDE SEQUENCE [LARGE SCALE GENOMIC DNA]</scope>
</reference>
<keyword evidence="3" id="KW-1185">Reference proteome</keyword>
<dbReference type="Proteomes" id="UP001054945">
    <property type="component" value="Unassembled WGS sequence"/>
</dbReference>
<accession>A0AAV4QRL6</accession>
<proteinExistence type="predicted"/>
<organism evidence="2 3">
    <name type="scientific">Caerostris extrusa</name>
    <name type="common">Bark spider</name>
    <name type="synonym">Caerostris bankana</name>
    <dbReference type="NCBI Taxonomy" id="172846"/>
    <lineage>
        <taxon>Eukaryota</taxon>
        <taxon>Metazoa</taxon>
        <taxon>Ecdysozoa</taxon>
        <taxon>Arthropoda</taxon>
        <taxon>Chelicerata</taxon>
        <taxon>Arachnida</taxon>
        <taxon>Araneae</taxon>
        <taxon>Araneomorphae</taxon>
        <taxon>Entelegynae</taxon>
        <taxon>Araneoidea</taxon>
        <taxon>Araneidae</taxon>
        <taxon>Caerostris</taxon>
    </lineage>
</organism>
<gene>
    <name evidence="2" type="ORF">CEXT_743981</name>
</gene>
<feature type="region of interest" description="Disordered" evidence="1">
    <location>
        <begin position="1"/>
        <end position="44"/>
    </location>
</feature>
<sequence>MSQRAQDSVENEHSPEVPKIENLQQGSPRIQSAKHKAKLTGTCSKGHSGDSAAFQYQSALPHLRLLAHTFRACLWGIKDLIPRGTHSAFGLNPYFSTKRFTIANWQWTSSIVKTLLCSLE</sequence>
<dbReference type="AlphaFoldDB" id="A0AAV4QRL6"/>
<name>A0AAV4QRL6_CAEEX</name>
<feature type="compositionally biased region" description="Basic and acidic residues" evidence="1">
    <location>
        <begin position="10"/>
        <end position="19"/>
    </location>
</feature>
<evidence type="ECO:0000256" key="1">
    <source>
        <dbReference type="SAM" id="MobiDB-lite"/>
    </source>
</evidence>
<comment type="caution">
    <text evidence="2">The sequence shown here is derived from an EMBL/GenBank/DDBJ whole genome shotgun (WGS) entry which is preliminary data.</text>
</comment>
<protein>
    <submittedName>
        <fullName evidence="2">Uncharacterized protein</fullName>
    </submittedName>
</protein>
<dbReference type="EMBL" id="BPLR01006719">
    <property type="protein sequence ID" value="GIY11902.1"/>
    <property type="molecule type" value="Genomic_DNA"/>
</dbReference>
<evidence type="ECO:0000313" key="2">
    <source>
        <dbReference type="EMBL" id="GIY11902.1"/>
    </source>
</evidence>